<dbReference type="Proteomes" id="UP000007113">
    <property type="component" value="Chromosome"/>
</dbReference>
<dbReference type="KEGG" id="gma:AciX8_0678"/>
<accession>G8NR43</accession>
<evidence type="ECO:0000313" key="1">
    <source>
        <dbReference type="EMBL" id="AEU35028.1"/>
    </source>
</evidence>
<sequence length="197" mass="22312">MEVSRLKPLFSSVFPMIRSFTSQMTLFCILPNLNTPLHHHWHIFSISLEGDQISWSSYRCGRTSCASFPKTLRRARASQGYRDTEAFDNKRRSQMEVSCLLIATKIPSDYFGVWSTITSTIRITTNKNLSTTTVLSFARAFLGKLSIERSRFILSERSFITPSLLGLAGGEDARSVNWCFNRSSQKAKNIANAIVKK</sequence>
<dbReference type="EMBL" id="CP003130">
    <property type="protein sequence ID" value="AEU35028.1"/>
    <property type="molecule type" value="Genomic_DNA"/>
</dbReference>
<proteinExistence type="predicted"/>
<evidence type="ECO:0000313" key="2">
    <source>
        <dbReference type="Proteomes" id="UP000007113"/>
    </source>
</evidence>
<dbReference type="HOGENOM" id="CLU_1382416_0_0_0"/>
<name>G8NR43_GRAMM</name>
<dbReference type="AlphaFoldDB" id="G8NR43"/>
<gene>
    <name evidence="1" type="ordered locus">AciX8_0678</name>
</gene>
<keyword evidence="2" id="KW-1185">Reference proteome</keyword>
<reference evidence="1 2" key="1">
    <citation type="submission" date="2011-11" db="EMBL/GenBank/DDBJ databases">
        <title>Complete sequence of Granulicella mallensis MP5ACTX8.</title>
        <authorList>
            <consortium name="US DOE Joint Genome Institute"/>
            <person name="Lucas S."/>
            <person name="Copeland A."/>
            <person name="Lapidus A."/>
            <person name="Cheng J.-F."/>
            <person name="Goodwin L."/>
            <person name="Pitluck S."/>
            <person name="Peters L."/>
            <person name="Lu M."/>
            <person name="Detter J.C."/>
            <person name="Han C."/>
            <person name="Tapia R."/>
            <person name="Land M."/>
            <person name="Hauser L."/>
            <person name="Kyrpides N."/>
            <person name="Ivanova N."/>
            <person name="Mikhailova N."/>
            <person name="Pagani I."/>
            <person name="Rawat S."/>
            <person name="Mannisto M."/>
            <person name="Haggblom M."/>
            <person name="Woyke T."/>
        </authorList>
    </citation>
    <scope>NUCLEOTIDE SEQUENCE [LARGE SCALE GENOMIC DNA]</scope>
    <source>
        <strain evidence="2">ATCC BAA-1857 / DSM 23137 / MP5ACTX8</strain>
    </source>
</reference>
<organism evidence="1 2">
    <name type="scientific">Granulicella mallensis (strain ATCC BAA-1857 / DSM 23137 / MP5ACTX8)</name>
    <dbReference type="NCBI Taxonomy" id="682795"/>
    <lineage>
        <taxon>Bacteria</taxon>
        <taxon>Pseudomonadati</taxon>
        <taxon>Acidobacteriota</taxon>
        <taxon>Terriglobia</taxon>
        <taxon>Terriglobales</taxon>
        <taxon>Acidobacteriaceae</taxon>
        <taxon>Granulicella</taxon>
    </lineage>
</organism>
<protein>
    <submittedName>
        <fullName evidence="1">Uncharacterized protein</fullName>
    </submittedName>
</protein>